<evidence type="ECO:0000313" key="3">
    <source>
        <dbReference type="Proteomes" id="UP000665020"/>
    </source>
</evidence>
<dbReference type="RefSeq" id="WP_230868044.1">
    <property type="nucleotide sequence ID" value="NZ_CP046640.1"/>
</dbReference>
<reference evidence="2" key="1">
    <citation type="submission" date="2019-12" db="EMBL/GenBank/DDBJ databases">
        <authorList>
            <person name="zhang j."/>
            <person name="sun C.M."/>
        </authorList>
    </citation>
    <scope>NUCLEOTIDE SEQUENCE</scope>
    <source>
        <strain evidence="2">NS-1</strain>
    </source>
</reference>
<dbReference type="InterPro" id="IPR018631">
    <property type="entry name" value="AAA-ATPase-like_dom"/>
</dbReference>
<accession>A0A8A7KD63</accession>
<dbReference type="Pfam" id="PF09820">
    <property type="entry name" value="AAA-ATPase_like"/>
    <property type="match status" value="1"/>
</dbReference>
<organism evidence="2 3">
    <name type="scientific">Iocasia fonsfrigidae</name>
    <dbReference type="NCBI Taxonomy" id="2682810"/>
    <lineage>
        <taxon>Bacteria</taxon>
        <taxon>Bacillati</taxon>
        <taxon>Bacillota</taxon>
        <taxon>Clostridia</taxon>
        <taxon>Halanaerobiales</taxon>
        <taxon>Halanaerobiaceae</taxon>
        <taxon>Iocasia</taxon>
    </lineage>
</organism>
<sequence>MKIPYGISDFKSLRKESYLYVDKTNVSVKYNPHSLQPKSMR</sequence>
<dbReference type="AlphaFoldDB" id="A0A8A7KD63"/>
<dbReference type="Proteomes" id="UP000665020">
    <property type="component" value="Chromosome"/>
</dbReference>
<dbReference type="EMBL" id="CP046640">
    <property type="protein sequence ID" value="QTL99716.1"/>
    <property type="molecule type" value="Genomic_DNA"/>
</dbReference>
<feature type="domain" description="AAA-ATPase-like" evidence="1">
    <location>
        <begin position="4"/>
        <end position="25"/>
    </location>
</feature>
<dbReference type="KEGG" id="ifn:GM661_18030"/>
<protein>
    <submittedName>
        <fullName evidence="2">AAA family ATPase</fullName>
    </submittedName>
</protein>
<gene>
    <name evidence="2" type="ORF">GM661_18030</name>
</gene>
<name>A0A8A7KD63_9FIRM</name>
<keyword evidence="3" id="KW-1185">Reference proteome</keyword>
<evidence type="ECO:0000313" key="2">
    <source>
        <dbReference type="EMBL" id="QTL99716.1"/>
    </source>
</evidence>
<proteinExistence type="predicted"/>
<evidence type="ECO:0000259" key="1">
    <source>
        <dbReference type="Pfam" id="PF09820"/>
    </source>
</evidence>